<dbReference type="EMBL" id="UGYV01000001">
    <property type="protein sequence ID" value="SUI80038.1"/>
    <property type="molecule type" value="Genomic_DNA"/>
</dbReference>
<accession>A0A380AFE2</accession>
<protein>
    <submittedName>
        <fullName evidence="4">Heme utilization protein HutZ</fullName>
    </submittedName>
</protein>
<name>A0A1N6ZQF6_9GAMM</name>
<dbReference type="InterPro" id="IPR052019">
    <property type="entry name" value="F420H2_bilvrd_red/Heme_oxyg"/>
</dbReference>
<keyword evidence="5" id="KW-1185">Reference proteome</keyword>
<dbReference type="Pfam" id="PF01243">
    <property type="entry name" value="PNPOx_N"/>
    <property type="match status" value="1"/>
</dbReference>
<dbReference type="NCBIfam" id="TIGR04110">
    <property type="entry name" value="heme_HutZ"/>
    <property type="match status" value="1"/>
</dbReference>
<dbReference type="EMBL" id="PYSG01000002">
    <property type="protein sequence ID" value="PTA49377.1"/>
    <property type="molecule type" value="Genomic_DNA"/>
</dbReference>
<dbReference type="Gene3D" id="2.30.110.10">
    <property type="entry name" value="Electron Transport, Fmn-binding Protein, Chain A"/>
    <property type="match status" value="1"/>
</dbReference>
<dbReference type="OrthoDB" id="5345368at2"/>
<dbReference type="SUPFAM" id="SSF50475">
    <property type="entry name" value="FMN-binding split barrel"/>
    <property type="match status" value="1"/>
</dbReference>
<dbReference type="RefSeq" id="WP_076501003.1">
    <property type="nucleotide sequence ID" value="NZ_BPFE01000005.1"/>
</dbReference>
<feature type="domain" description="Pyridoxamine 5'-phosphate oxidase N-terminal" evidence="2">
    <location>
        <begin position="17"/>
        <end position="148"/>
    </location>
</feature>
<dbReference type="Proteomes" id="UP000240506">
    <property type="component" value="Unassembled WGS sequence"/>
</dbReference>
<dbReference type="GO" id="GO:0005829">
    <property type="term" value="C:cytosol"/>
    <property type="evidence" value="ECO:0007669"/>
    <property type="project" value="TreeGrafter"/>
</dbReference>
<proteinExistence type="predicted"/>
<dbReference type="PANTHER" id="PTHR35176:SF6">
    <property type="entry name" value="HEME OXYGENASE HI_0854-RELATED"/>
    <property type="match status" value="1"/>
</dbReference>
<accession>A0A1N6ZQF6</accession>
<dbReference type="STRING" id="365591.SAMN05421840_11468"/>
<reference evidence="3 5" key="2">
    <citation type="submission" date="2018-04" db="EMBL/GenBank/DDBJ databases">
        <title>Genomic sequence of a freshwater isolate of Shewanella morhuae.</title>
        <authorList>
            <person name="Castillo D.E."/>
            <person name="Gram L."/>
        </authorList>
    </citation>
    <scope>NUCLEOTIDE SEQUENCE [LARGE SCALE GENOMIC DNA]</scope>
    <source>
        <strain evidence="3 5">CW7</strain>
    </source>
</reference>
<evidence type="ECO:0000313" key="5">
    <source>
        <dbReference type="Proteomes" id="UP000240506"/>
    </source>
</evidence>
<evidence type="ECO:0000256" key="1">
    <source>
        <dbReference type="ARBA" id="ARBA00023002"/>
    </source>
</evidence>
<dbReference type="InterPro" id="IPR011576">
    <property type="entry name" value="Pyridox_Oxase_N"/>
</dbReference>
<evidence type="ECO:0000259" key="2">
    <source>
        <dbReference type="Pfam" id="PF01243"/>
    </source>
</evidence>
<dbReference type="InterPro" id="IPR014419">
    <property type="entry name" value="HutZ"/>
</dbReference>
<keyword evidence="1" id="KW-0560">Oxidoreductase</keyword>
<dbReference type="PIRSF" id="PIRSF004633">
    <property type="entry name" value="UCP_PLP_oxd"/>
    <property type="match status" value="1"/>
</dbReference>
<dbReference type="AlphaFoldDB" id="A0A1N6ZQF6"/>
<evidence type="ECO:0000313" key="6">
    <source>
        <dbReference type="Proteomes" id="UP000255061"/>
    </source>
</evidence>
<dbReference type="InterPro" id="IPR012349">
    <property type="entry name" value="Split_barrel_FMN-bd"/>
</dbReference>
<gene>
    <name evidence="3" type="primary">hutZ</name>
    <name evidence="3" type="ORF">C9I43_01945</name>
    <name evidence="4" type="ORF">NCTC10736_02265</name>
</gene>
<evidence type="ECO:0000313" key="4">
    <source>
        <dbReference type="EMBL" id="SUI80038.1"/>
    </source>
</evidence>
<evidence type="ECO:0000313" key="3">
    <source>
        <dbReference type="EMBL" id="PTA49377.1"/>
    </source>
</evidence>
<dbReference type="GO" id="GO:0070967">
    <property type="term" value="F:coenzyme F420 binding"/>
    <property type="evidence" value="ECO:0007669"/>
    <property type="project" value="TreeGrafter"/>
</dbReference>
<sequence>MKPEITEQEKRLRDKLLPEIEAFKQQHKSLQLATLGIDGQPNASYAPFALADDGFYILVSDLARHGHNLKHSAKVSVMLVEDETVAKSVFARKRLTFDAIAEVVPRGSPAFSKGVGVLSARFGEMSENLAALTDFNLYKLAPHQGLYVKGFGQAFVLSGVELLDVGWKRDGHHGSAQLTENTQSA</sequence>
<organism evidence="4 6">
    <name type="scientific">Shewanella morhuae</name>
    <dbReference type="NCBI Taxonomy" id="365591"/>
    <lineage>
        <taxon>Bacteria</taxon>
        <taxon>Pseudomonadati</taxon>
        <taxon>Pseudomonadota</taxon>
        <taxon>Gammaproteobacteria</taxon>
        <taxon>Alteromonadales</taxon>
        <taxon>Shewanellaceae</taxon>
        <taxon>Shewanella</taxon>
    </lineage>
</organism>
<dbReference type="PANTHER" id="PTHR35176">
    <property type="entry name" value="HEME OXYGENASE HI_0854-RELATED"/>
    <property type="match status" value="1"/>
</dbReference>
<reference evidence="3" key="1">
    <citation type="submission" date="2018-03" db="EMBL/GenBank/DDBJ databases">
        <authorList>
            <person name="Dailey F.E."/>
        </authorList>
    </citation>
    <scope>NUCLEOTIDE SEQUENCE</scope>
    <source>
        <strain evidence="3">CW7</strain>
    </source>
</reference>
<dbReference type="GO" id="GO:0016627">
    <property type="term" value="F:oxidoreductase activity, acting on the CH-CH group of donors"/>
    <property type="evidence" value="ECO:0007669"/>
    <property type="project" value="TreeGrafter"/>
</dbReference>
<dbReference type="Proteomes" id="UP000255061">
    <property type="component" value="Unassembled WGS sequence"/>
</dbReference>
<reference evidence="4 6" key="3">
    <citation type="submission" date="2018-06" db="EMBL/GenBank/DDBJ databases">
        <authorList>
            <consortium name="Pathogen Informatics"/>
            <person name="Doyle S."/>
        </authorList>
    </citation>
    <scope>NUCLEOTIDE SEQUENCE [LARGE SCALE GENOMIC DNA]</scope>
    <source>
        <strain evidence="4 6">NCTC10736</strain>
    </source>
</reference>